<proteinExistence type="predicted"/>
<sequence length="279" mass="29162">MADYTIVASLGAAANGELFLATPPPRLRLSTDRVVIKVFDAVCDAAAHRRGVRELRAFAAVTSPYLARVFDATLSGQFMYAMEYFPLGSLGEPTAPLTRCEILSVAADATRGVHALHEAGIAHGNITPWAMMIASTGGQTVGGRICDLGLSRALTTNDPLTSFSRPHAVSYVDPVLLSTAATPSRATDIWSLGASLHFALTGETVYGADFSDQPLLAVRAAMSGHVTVSAQLDDANAELIRCCLGDPGARPSTAAELADRITALGVGSTTRSAPDGHHM</sequence>
<organism evidence="6 7">
    <name type="scientific">Gordonia jinhuaensis</name>
    <dbReference type="NCBI Taxonomy" id="1517702"/>
    <lineage>
        <taxon>Bacteria</taxon>
        <taxon>Bacillati</taxon>
        <taxon>Actinomycetota</taxon>
        <taxon>Actinomycetes</taxon>
        <taxon>Mycobacteriales</taxon>
        <taxon>Gordoniaceae</taxon>
        <taxon>Gordonia</taxon>
    </lineage>
</organism>
<keyword evidence="1" id="KW-0808">Transferase</keyword>
<feature type="domain" description="Protein kinase" evidence="5">
    <location>
        <begin position="4"/>
        <end position="264"/>
    </location>
</feature>
<dbReference type="InterPro" id="IPR011009">
    <property type="entry name" value="Kinase-like_dom_sf"/>
</dbReference>
<evidence type="ECO:0000256" key="2">
    <source>
        <dbReference type="ARBA" id="ARBA00022741"/>
    </source>
</evidence>
<dbReference type="PROSITE" id="PS50011">
    <property type="entry name" value="PROTEIN_KINASE_DOM"/>
    <property type="match status" value="1"/>
</dbReference>
<evidence type="ECO:0000256" key="3">
    <source>
        <dbReference type="ARBA" id="ARBA00022777"/>
    </source>
</evidence>
<name>A0A916T1R8_9ACTN</name>
<dbReference type="SUPFAM" id="SSF56112">
    <property type="entry name" value="Protein kinase-like (PK-like)"/>
    <property type="match status" value="1"/>
</dbReference>
<protein>
    <recommendedName>
        <fullName evidence="5">Protein kinase domain-containing protein</fullName>
    </recommendedName>
</protein>
<dbReference type="PANTHER" id="PTHR43671:SF106">
    <property type="entry name" value="NIMA-LIKE KINASE"/>
    <property type="match status" value="1"/>
</dbReference>
<keyword evidence="2" id="KW-0547">Nucleotide-binding</keyword>
<dbReference type="Gene3D" id="1.10.510.10">
    <property type="entry name" value="Transferase(Phosphotransferase) domain 1"/>
    <property type="match status" value="1"/>
</dbReference>
<dbReference type="Gene3D" id="3.30.200.20">
    <property type="entry name" value="Phosphorylase Kinase, domain 1"/>
    <property type="match status" value="1"/>
</dbReference>
<dbReference type="Pfam" id="PF00069">
    <property type="entry name" value="Pkinase"/>
    <property type="match status" value="1"/>
</dbReference>
<dbReference type="RefSeq" id="WP_229742252.1">
    <property type="nucleotide sequence ID" value="NZ_BMGC01000007.1"/>
</dbReference>
<evidence type="ECO:0000313" key="6">
    <source>
        <dbReference type="EMBL" id="GGB27177.1"/>
    </source>
</evidence>
<keyword evidence="4" id="KW-0067">ATP-binding</keyword>
<dbReference type="Proteomes" id="UP000621454">
    <property type="component" value="Unassembled WGS sequence"/>
</dbReference>
<dbReference type="PANTHER" id="PTHR43671">
    <property type="entry name" value="SERINE/THREONINE-PROTEIN KINASE NEK"/>
    <property type="match status" value="1"/>
</dbReference>
<keyword evidence="3" id="KW-0418">Kinase</keyword>
<reference evidence="6" key="2">
    <citation type="submission" date="2020-09" db="EMBL/GenBank/DDBJ databases">
        <authorList>
            <person name="Sun Q."/>
            <person name="Zhou Y."/>
        </authorList>
    </citation>
    <scope>NUCLEOTIDE SEQUENCE</scope>
    <source>
        <strain evidence="6">CGMCC 1.12827</strain>
    </source>
</reference>
<dbReference type="SMART" id="SM00220">
    <property type="entry name" value="S_TKc"/>
    <property type="match status" value="1"/>
</dbReference>
<dbReference type="AlphaFoldDB" id="A0A916T1R8"/>
<comment type="caution">
    <text evidence="6">The sequence shown here is derived from an EMBL/GenBank/DDBJ whole genome shotgun (WGS) entry which is preliminary data.</text>
</comment>
<evidence type="ECO:0000256" key="4">
    <source>
        <dbReference type="ARBA" id="ARBA00022840"/>
    </source>
</evidence>
<keyword evidence="7" id="KW-1185">Reference proteome</keyword>
<evidence type="ECO:0000313" key="7">
    <source>
        <dbReference type="Proteomes" id="UP000621454"/>
    </source>
</evidence>
<accession>A0A916T1R8</accession>
<reference evidence="6" key="1">
    <citation type="journal article" date="2014" name="Int. J. Syst. Evol. Microbiol.">
        <title>Complete genome sequence of Corynebacterium casei LMG S-19264T (=DSM 44701T), isolated from a smear-ripened cheese.</title>
        <authorList>
            <consortium name="US DOE Joint Genome Institute (JGI-PGF)"/>
            <person name="Walter F."/>
            <person name="Albersmeier A."/>
            <person name="Kalinowski J."/>
            <person name="Ruckert C."/>
        </authorList>
    </citation>
    <scope>NUCLEOTIDE SEQUENCE</scope>
    <source>
        <strain evidence="6">CGMCC 1.12827</strain>
    </source>
</reference>
<dbReference type="GO" id="GO:0004674">
    <property type="term" value="F:protein serine/threonine kinase activity"/>
    <property type="evidence" value="ECO:0007669"/>
    <property type="project" value="TreeGrafter"/>
</dbReference>
<evidence type="ECO:0000256" key="1">
    <source>
        <dbReference type="ARBA" id="ARBA00022679"/>
    </source>
</evidence>
<dbReference type="EMBL" id="BMGC01000007">
    <property type="protein sequence ID" value="GGB27177.1"/>
    <property type="molecule type" value="Genomic_DNA"/>
</dbReference>
<dbReference type="InterPro" id="IPR000719">
    <property type="entry name" value="Prot_kinase_dom"/>
</dbReference>
<dbReference type="GO" id="GO:0005524">
    <property type="term" value="F:ATP binding"/>
    <property type="evidence" value="ECO:0007669"/>
    <property type="project" value="UniProtKB-KW"/>
</dbReference>
<gene>
    <name evidence="6" type="ORF">GCM10011489_14150</name>
</gene>
<dbReference type="InterPro" id="IPR050660">
    <property type="entry name" value="NEK_Ser/Thr_kinase"/>
</dbReference>
<evidence type="ECO:0000259" key="5">
    <source>
        <dbReference type="PROSITE" id="PS50011"/>
    </source>
</evidence>